<sequence length="159" mass="18254">MDFLFGWFSFFDSLLNSDSASACSVFWQGCCWIQGFAGSYFFECSMESGGIRTFLRGFSGFCPNQARIRTFFEVFPAFCPNHLRIRTILKFHPDVCMNNPQILTLSYPITPSETKMNMSQPMPDEFRSAANLPPFFLLLPHKVSQYKKKMPLAGHPFEN</sequence>
<evidence type="ECO:0000313" key="1">
    <source>
        <dbReference type="EMBL" id="RIW31084.1"/>
    </source>
</evidence>
<dbReference type="AlphaFoldDB" id="A0A3A1QV24"/>
<protein>
    <submittedName>
        <fullName evidence="1">Uncharacterized protein</fullName>
    </submittedName>
</protein>
<proteinExistence type="predicted"/>
<name>A0A3A1QV24_9BACI</name>
<organism evidence="1 2">
    <name type="scientific">Bacillus salacetis</name>
    <dbReference type="NCBI Taxonomy" id="2315464"/>
    <lineage>
        <taxon>Bacteria</taxon>
        <taxon>Bacillati</taxon>
        <taxon>Bacillota</taxon>
        <taxon>Bacilli</taxon>
        <taxon>Bacillales</taxon>
        <taxon>Bacillaceae</taxon>
        <taxon>Bacillus</taxon>
    </lineage>
</organism>
<dbReference type="Proteomes" id="UP000265801">
    <property type="component" value="Unassembled WGS sequence"/>
</dbReference>
<dbReference type="RefSeq" id="WP_119548302.1">
    <property type="nucleotide sequence ID" value="NZ_QXIR01000023.1"/>
</dbReference>
<evidence type="ECO:0000313" key="2">
    <source>
        <dbReference type="Proteomes" id="UP000265801"/>
    </source>
</evidence>
<accession>A0A3A1QV24</accession>
<comment type="caution">
    <text evidence="1">The sequence shown here is derived from an EMBL/GenBank/DDBJ whole genome shotgun (WGS) entry which is preliminary data.</text>
</comment>
<keyword evidence="2" id="KW-1185">Reference proteome</keyword>
<gene>
    <name evidence="1" type="ORF">D3H55_15875</name>
</gene>
<reference evidence="1 2" key="1">
    <citation type="submission" date="2018-09" db="EMBL/GenBank/DDBJ databases">
        <title>Bacillus saliacetes sp. nov., isolated from Thai shrimp paste (Ka-pi).</title>
        <authorList>
            <person name="Daroonpunt R."/>
            <person name="Tanasupawat S."/>
            <person name="Yiamsombut S."/>
        </authorList>
    </citation>
    <scope>NUCLEOTIDE SEQUENCE [LARGE SCALE GENOMIC DNA]</scope>
    <source>
        <strain evidence="1 2">SKP7-4</strain>
    </source>
</reference>
<dbReference type="EMBL" id="QXIR01000023">
    <property type="protein sequence ID" value="RIW31084.1"/>
    <property type="molecule type" value="Genomic_DNA"/>
</dbReference>